<dbReference type="Proteomes" id="UP000799753">
    <property type="component" value="Unassembled WGS sequence"/>
</dbReference>
<reference evidence="1" key="1">
    <citation type="journal article" date="2020" name="Stud. Mycol.">
        <title>101 Dothideomycetes genomes: a test case for predicting lifestyles and emergence of pathogens.</title>
        <authorList>
            <person name="Haridas S."/>
            <person name="Albert R."/>
            <person name="Binder M."/>
            <person name="Bloem J."/>
            <person name="Labutti K."/>
            <person name="Salamov A."/>
            <person name="Andreopoulos B."/>
            <person name="Baker S."/>
            <person name="Barry K."/>
            <person name="Bills G."/>
            <person name="Bluhm B."/>
            <person name="Cannon C."/>
            <person name="Castanera R."/>
            <person name="Culley D."/>
            <person name="Daum C."/>
            <person name="Ezra D."/>
            <person name="Gonzalez J."/>
            <person name="Henrissat B."/>
            <person name="Kuo A."/>
            <person name="Liang C."/>
            <person name="Lipzen A."/>
            <person name="Lutzoni F."/>
            <person name="Magnuson J."/>
            <person name="Mondo S."/>
            <person name="Nolan M."/>
            <person name="Ohm R."/>
            <person name="Pangilinan J."/>
            <person name="Park H.-J."/>
            <person name="Ramirez L."/>
            <person name="Alfaro M."/>
            <person name="Sun H."/>
            <person name="Tritt A."/>
            <person name="Yoshinaga Y."/>
            <person name="Zwiers L.-H."/>
            <person name="Turgeon B."/>
            <person name="Goodwin S."/>
            <person name="Spatafora J."/>
            <person name="Crous P."/>
            <person name="Grigoriev I."/>
        </authorList>
    </citation>
    <scope>NUCLEOTIDE SEQUENCE</scope>
    <source>
        <strain evidence="1">CBS 473.64</strain>
    </source>
</reference>
<name>A0A6A6RK27_9PLEO</name>
<dbReference type="InterPro" id="IPR011051">
    <property type="entry name" value="RmlC_Cupin_sf"/>
</dbReference>
<proteinExistence type="predicted"/>
<evidence type="ECO:0008006" key="3">
    <source>
        <dbReference type="Google" id="ProtNLM"/>
    </source>
</evidence>
<dbReference type="SUPFAM" id="SSF51182">
    <property type="entry name" value="RmlC-like cupins"/>
    <property type="match status" value="1"/>
</dbReference>
<evidence type="ECO:0000313" key="1">
    <source>
        <dbReference type="EMBL" id="KAF2634398.1"/>
    </source>
</evidence>
<sequence>MPTNLTNTSTYSSSGSAKTQYNASIPSTALSTSTHTNQDATMVYPTADSNYSISTVTIPPGSIFHPGAHWHEEYDEYLSVVKGRLRILLGKTWRVYTPEDGEVHVKRGVVHDLMRADIVDEEKDEEDVVVQERSDPSDGSKDLFFRHLFAITSIDKDRFGWKVPLQVLFTFAYTDTYMSLVPGPAGWYVTHALWSVVKGVAPWLGLRPLYEAYTPERLKGVMKSILDGSVKSD</sequence>
<dbReference type="Gene3D" id="2.60.120.10">
    <property type="entry name" value="Jelly Rolls"/>
    <property type="match status" value="1"/>
</dbReference>
<dbReference type="OrthoDB" id="504210at2759"/>
<accession>A0A6A6RK27</accession>
<organism evidence="1 2">
    <name type="scientific">Massarina eburnea CBS 473.64</name>
    <dbReference type="NCBI Taxonomy" id="1395130"/>
    <lineage>
        <taxon>Eukaryota</taxon>
        <taxon>Fungi</taxon>
        <taxon>Dikarya</taxon>
        <taxon>Ascomycota</taxon>
        <taxon>Pezizomycotina</taxon>
        <taxon>Dothideomycetes</taxon>
        <taxon>Pleosporomycetidae</taxon>
        <taxon>Pleosporales</taxon>
        <taxon>Massarineae</taxon>
        <taxon>Massarinaceae</taxon>
        <taxon>Massarina</taxon>
    </lineage>
</organism>
<dbReference type="InterPro" id="IPR014710">
    <property type="entry name" value="RmlC-like_jellyroll"/>
</dbReference>
<dbReference type="EMBL" id="MU006831">
    <property type="protein sequence ID" value="KAF2634398.1"/>
    <property type="molecule type" value="Genomic_DNA"/>
</dbReference>
<dbReference type="AlphaFoldDB" id="A0A6A6RK27"/>
<gene>
    <name evidence="1" type="ORF">P280DRAFT_413853</name>
</gene>
<evidence type="ECO:0000313" key="2">
    <source>
        <dbReference type="Proteomes" id="UP000799753"/>
    </source>
</evidence>
<keyword evidence="2" id="KW-1185">Reference proteome</keyword>
<protein>
    <recommendedName>
        <fullName evidence="3">Cupin 2 conserved barrel domain-containing protein</fullName>
    </recommendedName>
</protein>